<dbReference type="PANTHER" id="PTHR36834:SF1">
    <property type="entry name" value="INTEGRAL MEMBRANE PROTEIN"/>
    <property type="match status" value="1"/>
</dbReference>
<evidence type="ECO:0000259" key="2">
    <source>
        <dbReference type="Pfam" id="PF04892"/>
    </source>
</evidence>
<evidence type="ECO:0000313" key="4">
    <source>
        <dbReference type="Proteomes" id="UP000030416"/>
    </source>
</evidence>
<accession>A0A0A3HZY2</accession>
<feature type="transmembrane region" description="Helical" evidence="1">
    <location>
        <begin position="30"/>
        <end position="53"/>
    </location>
</feature>
<organism evidence="3 4">
    <name type="scientific">Ureibacillus manganicus DSM 26584</name>
    <dbReference type="NCBI Taxonomy" id="1384049"/>
    <lineage>
        <taxon>Bacteria</taxon>
        <taxon>Bacillati</taxon>
        <taxon>Bacillota</taxon>
        <taxon>Bacilli</taxon>
        <taxon>Bacillales</taxon>
        <taxon>Caryophanaceae</taxon>
        <taxon>Ureibacillus</taxon>
    </lineage>
</organism>
<dbReference type="EMBL" id="JPVN01000014">
    <property type="protein sequence ID" value="KGR78029.1"/>
    <property type="molecule type" value="Genomic_DNA"/>
</dbReference>
<dbReference type="PANTHER" id="PTHR36834">
    <property type="entry name" value="MEMBRANE PROTEIN-RELATED"/>
    <property type="match status" value="1"/>
</dbReference>
<comment type="caution">
    <text evidence="3">The sequence shown here is derived from an EMBL/GenBank/DDBJ whole genome shotgun (WGS) entry which is preliminary data.</text>
</comment>
<gene>
    <name evidence="3" type="ORF">CD29_12810</name>
</gene>
<evidence type="ECO:0000256" key="1">
    <source>
        <dbReference type="SAM" id="Phobius"/>
    </source>
</evidence>
<keyword evidence="1" id="KW-1133">Transmembrane helix</keyword>
<feature type="transmembrane region" description="Helical" evidence="1">
    <location>
        <begin position="7"/>
        <end position="24"/>
    </location>
</feature>
<sequence>MNKSMKLSILFSQIVFFIFFPVWIELTKYLHSIVIVVVWVLILFVFLFGVSWIRKEEVRISKRSLNRLIFLYALVLLILLYFRPGGANNGSVNLIPLETISYYLTDSVSFLIALYNLGANIGLFIPFGLYYRYVKNAPSMMQLILISIGSISLIEFVQFLTRRGSLDIDDLILNVLGVFLGYIIFPVFRKVFVIR</sequence>
<feature type="transmembrane region" description="Helical" evidence="1">
    <location>
        <begin position="102"/>
        <end position="131"/>
    </location>
</feature>
<keyword evidence="1" id="KW-0812">Transmembrane</keyword>
<dbReference type="eggNOG" id="COG4767">
    <property type="taxonomic scope" value="Bacteria"/>
</dbReference>
<feature type="domain" description="VanZ-like" evidence="2">
    <location>
        <begin position="70"/>
        <end position="189"/>
    </location>
</feature>
<dbReference type="AlphaFoldDB" id="A0A0A3HZY2"/>
<dbReference type="OrthoDB" id="4822551at2"/>
<feature type="transmembrane region" description="Helical" evidence="1">
    <location>
        <begin position="65"/>
        <end position="82"/>
    </location>
</feature>
<reference evidence="3 4" key="1">
    <citation type="submission" date="2014-02" db="EMBL/GenBank/DDBJ databases">
        <title>Draft genome sequence of Lysinibacillus manganicus DSM 26584T.</title>
        <authorList>
            <person name="Zhang F."/>
            <person name="Wang G."/>
            <person name="Zhang L."/>
        </authorList>
    </citation>
    <scope>NUCLEOTIDE SEQUENCE [LARGE SCALE GENOMIC DNA]</scope>
    <source>
        <strain evidence="3 4">DSM 26584</strain>
    </source>
</reference>
<dbReference type="Proteomes" id="UP000030416">
    <property type="component" value="Unassembled WGS sequence"/>
</dbReference>
<keyword evidence="4" id="KW-1185">Reference proteome</keyword>
<name>A0A0A3HZY2_9BACL</name>
<dbReference type="InterPro" id="IPR053150">
    <property type="entry name" value="Teicoplanin_resist-assoc"/>
</dbReference>
<evidence type="ECO:0000313" key="3">
    <source>
        <dbReference type="EMBL" id="KGR78029.1"/>
    </source>
</evidence>
<dbReference type="Pfam" id="PF04892">
    <property type="entry name" value="VanZ"/>
    <property type="match status" value="1"/>
</dbReference>
<keyword evidence="1" id="KW-0472">Membrane</keyword>
<dbReference type="InterPro" id="IPR006976">
    <property type="entry name" value="VanZ-like"/>
</dbReference>
<protein>
    <submittedName>
        <fullName evidence="3">Teicoplanin resistance protein VanZ</fullName>
    </submittedName>
</protein>
<feature type="transmembrane region" description="Helical" evidence="1">
    <location>
        <begin position="143"/>
        <end position="160"/>
    </location>
</feature>
<feature type="transmembrane region" description="Helical" evidence="1">
    <location>
        <begin position="172"/>
        <end position="192"/>
    </location>
</feature>
<proteinExistence type="predicted"/>